<evidence type="ECO:0000256" key="9">
    <source>
        <dbReference type="PROSITE-ProRule" id="PRU01091"/>
    </source>
</evidence>
<protein>
    <submittedName>
        <fullName evidence="12">DNA-binding response regulator</fullName>
    </submittedName>
</protein>
<keyword evidence="3 8" id="KW-0597">Phosphoprotein</keyword>
<dbReference type="Pfam" id="PF00072">
    <property type="entry name" value="Response_reg"/>
    <property type="match status" value="1"/>
</dbReference>
<evidence type="ECO:0000256" key="8">
    <source>
        <dbReference type="PROSITE-ProRule" id="PRU00169"/>
    </source>
</evidence>
<dbReference type="PROSITE" id="PS51755">
    <property type="entry name" value="OMPR_PHOB"/>
    <property type="match status" value="1"/>
</dbReference>
<evidence type="ECO:0000256" key="3">
    <source>
        <dbReference type="ARBA" id="ARBA00022553"/>
    </source>
</evidence>
<dbReference type="Gene3D" id="1.10.10.10">
    <property type="entry name" value="Winged helix-like DNA-binding domain superfamily/Winged helix DNA-binding domain"/>
    <property type="match status" value="1"/>
</dbReference>
<dbReference type="Pfam" id="PF00486">
    <property type="entry name" value="Trans_reg_C"/>
    <property type="match status" value="1"/>
</dbReference>
<reference evidence="12 13" key="1">
    <citation type="submission" date="2018-07" db="EMBL/GenBank/DDBJ databases">
        <title>Draft genome of the type strain Streptomyces armeniacus ATCC 15676.</title>
        <authorList>
            <person name="Labana P."/>
            <person name="Gosse J.T."/>
            <person name="Boddy C.N."/>
        </authorList>
    </citation>
    <scope>NUCLEOTIDE SEQUENCE [LARGE SCALE GENOMIC DNA]</scope>
    <source>
        <strain evidence="12 13">ATCC 15676</strain>
    </source>
</reference>
<gene>
    <name evidence="12" type="ORF">DVA86_28960</name>
</gene>
<comment type="subcellular location">
    <subcellularLocation>
        <location evidence="1">Cytoplasm</location>
    </subcellularLocation>
</comment>
<evidence type="ECO:0000256" key="2">
    <source>
        <dbReference type="ARBA" id="ARBA00022490"/>
    </source>
</evidence>
<sequence length="246" mass="27181">MGGMSEGDGRRVLVVDDEPAIVDVLATSLRFLGYTVDEATTGHAALTAARARTPDLVLLDVMLPDLDGFEVVRRLRTDGDGRVPVVFLTARESRDDVVVGLDLGADDYITKPFRLDEVAARVRAVLRRTGRPPSGDDRVLRCADVELDTATYEVRRSGTVVELSPTEYRLLHCLLRHAGRVLTKEQLMEHVWDYGEGDQAVLKTYVSYLRRKLDALGEPLIHTRRGIGYVLRAPSEPPAGPPGRQP</sequence>
<dbReference type="PANTHER" id="PTHR48111">
    <property type="entry name" value="REGULATOR OF RPOS"/>
    <property type="match status" value="1"/>
</dbReference>
<evidence type="ECO:0000256" key="1">
    <source>
        <dbReference type="ARBA" id="ARBA00004496"/>
    </source>
</evidence>
<keyword evidence="4" id="KW-0902">Two-component regulatory system</keyword>
<dbReference type="InterPro" id="IPR036388">
    <property type="entry name" value="WH-like_DNA-bd_sf"/>
</dbReference>
<dbReference type="PANTHER" id="PTHR48111:SF28">
    <property type="entry name" value="TRANSCRIPTIONAL REGULATORY PROTEIN TCRX-RELATED"/>
    <property type="match status" value="1"/>
</dbReference>
<evidence type="ECO:0000259" key="11">
    <source>
        <dbReference type="PROSITE" id="PS51755"/>
    </source>
</evidence>
<evidence type="ECO:0000256" key="5">
    <source>
        <dbReference type="ARBA" id="ARBA00023015"/>
    </source>
</evidence>
<dbReference type="GO" id="GO:0000987">
    <property type="term" value="F:cis-regulatory region sequence-specific DNA binding"/>
    <property type="evidence" value="ECO:0007669"/>
    <property type="project" value="UniProtKB-ARBA"/>
</dbReference>
<evidence type="ECO:0000256" key="7">
    <source>
        <dbReference type="ARBA" id="ARBA00023163"/>
    </source>
</evidence>
<keyword evidence="2" id="KW-0963">Cytoplasm</keyword>
<dbReference type="GO" id="GO:0000156">
    <property type="term" value="F:phosphorelay response regulator activity"/>
    <property type="evidence" value="ECO:0007669"/>
    <property type="project" value="TreeGrafter"/>
</dbReference>
<keyword evidence="13" id="KW-1185">Reference proteome</keyword>
<feature type="DNA-binding region" description="OmpR/PhoB-type" evidence="9">
    <location>
        <begin position="137"/>
        <end position="233"/>
    </location>
</feature>
<feature type="domain" description="OmpR/PhoB-type" evidence="11">
    <location>
        <begin position="137"/>
        <end position="233"/>
    </location>
</feature>
<dbReference type="InterPro" id="IPR039420">
    <property type="entry name" value="WalR-like"/>
</dbReference>
<dbReference type="KEGG" id="sarm:DVA86_28960"/>
<dbReference type="GO" id="GO:0005829">
    <property type="term" value="C:cytosol"/>
    <property type="evidence" value="ECO:0007669"/>
    <property type="project" value="TreeGrafter"/>
</dbReference>
<dbReference type="Gene3D" id="6.10.250.690">
    <property type="match status" value="1"/>
</dbReference>
<dbReference type="Gene3D" id="3.40.50.2300">
    <property type="match status" value="1"/>
</dbReference>
<accession>A0A345XWM0</accession>
<dbReference type="InterPro" id="IPR011006">
    <property type="entry name" value="CheY-like_superfamily"/>
</dbReference>
<feature type="modified residue" description="4-aspartylphosphate" evidence="8">
    <location>
        <position position="60"/>
    </location>
</feature>
<proteinExistence type="predicted"/>
<name>A0A345XWM0_9ACTN</name>
<dbReference type="InterPro" id="IPR001867">
    <property type="entry name" value="OmpR/PhoB-type_DNA-bd"/>
</dbReference>
<dbReference type="GO" id="GO:0045893">
    <property type="term" value="P:positive regulation of DNA-templated transcription"/>
    <property type="evidence" value="ECO:0007669"/>
    <property type="project" value="UniProtKB-ARBA"/>
</dbReference>
<dbReference type="InterPro" id="IPR001789">
    <property type="entry name" value="Sig_transdc_resp-reg_receiver"/>
</dbReference>
<dbReference type="SMART" id="SM00862">
    <property type="entry name" value="Trans_reg_C"/>
    <property type="match status" value="1"/>
</dbReference>
<evidence type="ECO:0000313" key="12">
    <source>
        <dbReference type="EMBL" id="AXK36036.1"/>
    </source>
</evidence>
<feature type="domain" description="Response regulatory" evidence="10">
    <location>
        <begin position="11"/>
        <end position="126"/>
    </location>
</feature>
<dbReference type="CDD" id="cd00383">
    <property type="entry name" value="trans_reg_C"/>
    <property type="match status" value="1"/>
</dbReference>
<dbReference type="SUPFAM" id="SSF52172">
    <property type="entry name" value="CheY-like"/>
    <property type="match status" value="1"/>
</dbReference>
<dbReference type="AlphaFoldDB" id="A0A345XWM0"/>
<keyword evidence="7" id="KW-0804">Transcription</keyword>
<dbReference type="FunFam" id="1.10.10.10:FF:000005">
    <property type="entry name" value="Two-component system response regulator"/>
    <property type="match status" value="1"/>
</dbReference>
<dbReference type="EMBL" id="CP031320">
    <property type="protein sequence ID" value="AXK36036.1"/>
    <property type="molecule type" value="Genomic_DNA"/>
</dbReference>
<evidence type="ECO:0000256" key="6">
    <source>
        <dbReference type="ARBA" id="ARBA00023125"/>
    </source>
</evidence>
<dbReference type="GO" id="GO:0042802">
    <property type="term" value="F:identical protein binding"/>
    <property type="evidence" value="ECO:0007669"/>
    <property type="project" value="UniProtKB-ARBA"/>
</dbReference>
<dbReference type="GO" id="GO:0032993">
    <property type="term" value="C:protein-DNA complex"/>
    <property type="evidence" value="ECO:0007669"/>
    <property type="project" value="TreeGrafter"/>
</dbReference>
<evidence type="ECO:0000313" key="13">
    <source>
        <dbReference type="Proteomes" id="UP000254425"/>
    </source>
</evidence>
<evidence type="ECO:0000259" key="10">
    <source>
        <dbReference type="PROSITE" id="PS50110"/>
    </source>
</evidence>
<dbReference type="Proteomes" id="UP000254425">
    <property type="component" value="Chromosome"/>
</dbReference>
<dbReference type="PROSITE" id="PS50110">
    <property type="entry name" value="RESPONSE_REGULATORY"/>
    <property type="match status" value="1"/>
</dbReference>
<keyword evidence="5" id="KW-0805">Transcription regulation</keyword>
<keyword evidence="6 9" id="KW-0238">DNA-binding</keyword>
<dbReference type="FunFam" id="3.40.50.2300:FF:000021">
    <property type="entry name" value="Two-component system response regulator KdpE"/>
    <property type="match status" value="1"/>
</dbReference>
<dbReference type="SMART" id="SM00448">
    <property type="entry name" value="REC"/>
    <property type="match status" value="1"/>
</dbReference>
<evidence type="ECO:0000256" key="4">
    <source>
        <dbReference type="ARBA" id="ARBA00023012"/>
    </source>
</evidence>
<organism evidence="12 13">
    <name type="scientific">Streptomyces armeniacus</name>
    <dbReference type="NCBI Taxonomy" id="83291"/>
    <lineage>
        <taxon>Bacteria</taxon>
        <taxon>Bacillati</taxon>
        <taxon>Actinomycetota</taxon>
        <taxon>Actinomycetes</taxon>
        <taxon>Kitasatosporales</taxon>
        <taxon>Streptomycetaceae</taxon>
        <taxon>Streptomyces</taxon>
    </lineage>
</organism>